<feature type="non-terminal residue" evidence="1">
    <location>
        <position position="1"/>
    </location>
</feature>
<dbReference type="AlphaFoldDB" id="A0A382NHX4"/>
<sequence length="60" mass="6904">VKIVIAIDDLHPEQGWGCEGDESVGYIEELNKEYGCKFNLFIPSNYHDKYPLSENKGWVD</sequence>
<organism evidence="1">
    <name type="scientific">marine metagenome</name>
    <dbReference type="NCBI Taxonomy" id="408172"/>
    <lineage>
        <taxon>unclassified sequences</taxon>
        <taxon>metagenomes</taxon>
        <taxon>ecological metagenomes</taxon>
    </lineage>
</organism>
<evidence type="ECO:0000313" key="1">
    <source>
        <dbReference type="EMBL" id="SVC60824.1"/>
    </source>
</evidence>
<proteinExistence type="predicted"/>
<accession>A0A382NHX4</accession>
<feature type="non-terminal residue" evidence="1">
    <location>
        <position position="60"/>
    </location>
</feature>
<gene>
    <name evidence="1" type="ORF">METZ01_LOCUS313678</name>
</gene>
<dbReference type="EMBL" id="UINC01100626">
    <property type="protein sequence ID" value="SVC60824.1"/>
    <property type="molecule type" value="Genomic_DNA"/>
</dbReference>
<name>A0A382NHX4_9ZZZZ</name>
<reference evidence="1" key="1">
    <citation type="submission" date="2018-05" db="EMBL/GenBank/DDBJ databases">
        <authorList>
            <person name="Lanie J.A."/>
            <person name="Ng W.-L."/>
            <person name="Kazmierczak K.M."/>
            <person name="Andrzejewski T.M."/>
            <person name="Davidsen T.M."/>
            <person name="Wayne K.J."/>
            <person name="Tettelin H."/>
            <person name="Glass J.I."/>
            <person name="Rusch D."/>
            <person name="Podicherti R."/>
            <person name="Tsui H.-C.T."/>
            <person name="Winkler M.E."/>
        </authorList>
    </citation>
    <scope>NUCLEOTIDE SEQUENCE</scope>
</reference>
<protein>
    <submittedName>
        <fullName evidence="1">Uncharacterized protein</fullName>
    </submittedName>
</protein>